<dbReference type="SUPFAM" id="SSF53850">
    <property type="entry name" value="Periplasmic binding protein-like II"/>
    <property type="match status" value="1"/>
</dbReference>
<evidence type="ECO:0000256" key="4">
    <source>
        <dbReference type="ARBA" id="ARBA00023163"/>
    </source>
</evidence>
<keyword evidence="2" id="KW-0805">Transcription regulation</keyword>
<dbReference type="InterPro" id="IPR000847">
    <property type="entry name" value="LysR_HTH_N"/>
</dbReference>
<dbReference type="Gene3D" id="3.40.190.10">
    <property type="entry name" value="Periplasmic binding protein-like II"/>
    <property type="match status" value="2"/>
</dbReference>
<accession>A0A6A4RGG2</accession>
<evidence type="ECO:0000256" key="3">
    <source>
        <dbReference type="ARBA" id="ARBA00023125"/>
    </source>
</evidence>
<dbReference type="Pfam" id="PF03466">
    <property type="entry name" value="LysR_substrate"/>
    <property type="match status" value="1"/>
</dbReference>
<dbReference type="EMBL" id="WSFO01000009">
    <property type="protein sequence ID" value="KAE9628642.1"/>
    <property type="molecule type" value="Genomic_DNA"/>
</dbReference>
<comment type="caution">
    <text evidence="6">The sequence shown here is derived from an EMBL/GenBank/DDBJ whole genome shotgun (WGS) entry which is preliminary data.</text>
</comment>
<evidence type="ECO:0000259" key="5">
    <source>
        <dbReference type="PROSITE" id="PS50931"/>
    </source>
</evidence>
<dbReference type="InterPro" id="IPR058163">
    <property type="entry name" value="LysR-type_TF_proteobact-type"/>
</dbReference>
<sequence length="292" mass="32703">MRRLPPLHALRAFEAAARHLHFKNAAEELGLTPTAISHQVRQLEDILGLELFHRFPRPVHLSPEGEKLFKVVRVSLDNIAGAVEELSEGDHDSPLKMSVTLAFASRWLLARLPLLRKEAGVDVMVEADDRIADLHGSGMDLAIRYAEFPGEDAEWKKLFADQIVPVCTPSLLVDHELPTPEEIVKLPLLHYRWKTKSPNAPSWERWMAQANLDIQVRPAVQSFSEEIHAIEAAVNGQGVVLASQLLVADLISEGALANISEISLPGHSYWAVFLPNHPKRQAIDRLIVWLDR</sequence>
<dbReference type="FunFam" id="1.10.10.10:FF:000038">
    <property type="entry name" value="Glycine cleavage system transcriptional activator"/>
    <property type="match status" value="1"/>
</dbReference>
<dbReference type="InterPro" id="IPR036390">
    <property type="entry name" value="WH_DNA-bd_sf"/>
</dbReference>
<dbReference type="AlphaFoldDB" id="A0A6A4RGG2"/>
<organism evidence="6 7">
    <name type="scientific">Parasedimentitalea maritima</name>
    <dbReference type="NCBI Taxonomy" id="2578117"/>
    <lineage>
        <taxon>Bacteria</taxon>
        <taxon>Pseudomonadati</taxon>
        <taxon>Pseudomonadota</taxon>
        <taxon>Alphaproteobacteria</taxon>
        <taxon>Rhodobacterales</taxon>
        <taxon>Paracoccaceae</taxon>
        <taxon>Parasedimentitalea</taxon>
    </lineage>
</organism>
<evidence type="ECO:0000256" key="1">
    <source>
        <dbReference type="ARBA" id="ARBA00009437"/>
    </source>
</evidence>
<keyword evidence="3" id="KW-0238">DNA-binding</keyword>
<dbReference type="Proteomes" id="UP000441586">
    <property type="component" value="Unassembled WGS sequence"/>
</dbReference>
<name>A0A6A4RGG2_9RHOB</name>
<dbReference type="SUPFAM" id="SSF46785">
    <property type="entry name" value="Winged helix' DNA-binding domain"/>
    <property type="match status" value="1"/>
</dbReference>
<proteinExistence type="inferred from homology"/>
<dbReference type="GO" id="GO:0043565">
    <property type="term" value="F:sequence-specific DNA binding"/>
    <property type="evidence" value="ECO:0007669"/>
    <property type="project" value="TreeGrafter"/>
</dbReference>
<dbReference type="Pfam" id="PF00126">
    <property type="entry name" value="HTH_1"/>
    <property type="match status" value="1"/>
</dbReference>
<comment type="similarity">
    <text evidence="1">Belongs to the LysR transcriptional regulatory family.</text>
</comment>
<evidence type="ECO:0000313" key="6">
    <source>
        <dbReference type="EMBL" id="KAE9628642.1"/>
    </source>
</evidence>
<reference evidence="6 7" key="1">
    <citation type="submission" date="2019-12" db="EMBL/GenBank/DDBJ databases">
        <authorList>
            <person name="Zhang Y.-J."/>
        </authorList>
    </citation>
    <scope>NUCLEOTIDE SEQUENCE [LARGE SCALE GENOMIC DNA]</scope>
    <source>
        <strain evidence="6 7">H18S-6</strain>
    </source>
</reference>
<dbReference type="GO" id="GO:0003700">
    <property type="term" value="F:DNA-binding transcription factor activity"/>
    <property type="evidence" value="ECO:0007669"/>
    <property type="project" value="InterPro"/>
</dbReference>
<dbReference type="PROSITE" id="PS50931">
    <property type="entry name" value="HTH_LYSR"/>
    <property type="match status" value="1"/>
</dbReference>
<dbReference type="PANTHER" id="PTHR30537:SF26">
    <property type="entry name" value="GLYCINE CLEAVAGE SYSTEM TRANSCRIPTIONAL ACTIVATOR"/>
    <property type="match status" value="1"/>
</dbReference>
<dbReference type="InterPro" id="IPR036388">
    <property type="entry name" value="WH-like_DNA-bd_sf"/>
</dbReference>
<gene>
    <name evidence="6" type="ORF">GP644_15835</name>
</gene>
<keyword evidence="4" id="KW-0804">Transcription</keyword>
<protein>
    <submittedName>
        <fullName evidence="6">LysR family transcriptional regulator</fullName>
    </submittedName>
</protein>
<dbReference type="PRINTS" id="PR00039">
    <property type="entry name" value="HTHLYSR"/>
</dbReference>
<dbReference type="PANTHER" id="PTHR30537">
    <property type="entry name" value="HTH-TYPE TRANSCRIPTIONAL REGULATOR"/>
    <property type="match status" value="1"/>
</dbReference>
<evidence type="ECO:0000313" key="7">
    <source>
        <dbReference type="Proteomes" id="UP000441586"/>
    </source>
</evidence>
<dbReference type="InterPro" id="IPR005119">
    <property type="entry name" value="LysR_subst-bd"/>
</dbReference>
<dbReference type="GO" id="GO:0006351">
    <property type="term" value="P:DNA-templated transcription"/>
    <property type="evidence" value="ECO:0007669"/>
    <property type="project" value="TreeGrafter"/>
</dbReference>
<evidence type="ECO:0000256" key="2">
    <source>
        <dbReference type="ARBA" id="ARBA00023015"/>
    </source>
</evidence>
<dbReference type="Gene3D" id="1.10.10.10">
    <property type="entry name" value="Winged helix-like DNA-binding domain superfamily/Winged helix DNA-binding domain"/>
    <property type="match status" value="1"/>
</dbReference>
<dbReference type="RefSeq" id="WP_158980354.1">
    <property type="nucleotide sequence ID" value="NZ_WSFO01000009.1"/>
</dbReference>
<feature type="domain" description="HTH lysR-type" evidence="5">
    <location>
        <begin position="5"/>
        <end position="62"/>
    </location>
</feature>